<reference evidence="5 6" key="1">
    <citation type="submission" date="2017-10" db="EMBL/GenBank/DDBJ databases">
        <title>Sequencing the genomes of 1000 actinobacteria strains.</title>
        <authorList>
            <person name="Klenk H.-P."/>
        </authorList>
    </citation>
    <scope>NUCLEOTIDE SEQUENCE [LARGE SCALE GENOMIC DNA]</scope>
    <source>
        <strain evidence="5 6">DSM 18966</strain>
    </source>
</reference>
<keyword evidence="6" id="KW-1185">Reference proteome</keyword>
<dbReference type="Gene3D" id="1.10.10.10">
    <property type="entry name" value="Winged helix-like DNA-binding domain superfamily/Winged helix DNA-binding domain"/>
    <property type="match status" value="1"/>
</dbReference>
<evidence type="ECO:0000259" key="4">
    <source>
        <dbReference type="PROSITE" id="PS50043"/>
    </source>
</evidence>
<dbReference type="InterPro" id="IPR011990">
    <property type="entry name" value="TPR-like_helical_dom_sf"/>
</dbReference>
<dbReference type="Pfam" id="PF00196">
    <property type="entry name" value="GerE"/>
    <property type="match status" value="1"/>
</dbReference>
<dbReference type="GO" id="GO:0006355">
    <property type="term" value="P:regulation of DNA-templated transcription"/>
    <property type="evidence" value="ECO:0007669"/>
    <property type="project" value="InterPro"/>
</dbReference>
<dbReference type="Proteomes" id="UP000225548">
    <property type="component" value="Unassembled WGS sequence"/>
</dbReference>
<comment type="caution">
    <text evidence="5">The sequence shown here is derived from an EMBL/GenBank/DDBJ whole genome shotgun (WGS) entry which is preliminary data.</text>
</comment>
<dbReference type="OrthoDB" id="3178268at2"/>
<dbReference type="AlphaFoldDB" id="A0A2A9E9M7"/>
<dbReference type="RefSeq" id="WP_098455859.1">
    <property type="nucleotide sequence ID" value="NZ_PDJG01000001.1"/>
</dbReference>
<protein>
    <submittedName>
        <fullName evidence="5">ATP/maltotriose-dependent transcriptional regulator MalT</fullName>
    </submittedName>
</protein>
<dbReference type="GO" id="GO:0003677">
    <property type="term" value="F:DNA binding"/>
    <property type="evidence" value="ECO:0007669"/>
    <property type="project" value="UniProtKB-KW"/>
</dbReference>
<organism evidence="5 6">
    <name type="scientific">Sanguibacter antarcticus</name>
    <dbReference type="NCBI Taxonomy" id="372484"/>
    <lineage>
        <taxon>Bacteria</taxon>
        <taxon>Bacillati</taxon>
        <taxon>Actinomycetota</taxon>
        <taxon>Actinomycetes</taxon>
        <taxon>Micrococcales</taxon>
        <taxon>Sanguibacteraceae</taxon>
        <taxon>Sanguibacter</taxon>
    </lineage>
</organism>
<dbReference type="Gene3D" id="1.25.40.10">
    <property type="entry name" value="Tetratricopeptide repeat domain"/>
    <property type="match status" value="1"/>
</dbReference>
<dbReference type="SUPFAM" id="SSF46894">
    <property type="entry name" value="C-terminal effector domain of the bipartite response regulators"/>
    <property type="match status" value="1"/>
</dbReference>
<evidence type="ECO:0000313" key="6">
    <source>
        <dbReference type="Proteomes" id="UP000225548"/>
    </source>
</evidence>
<evidence type="ECO:0000256" key="3">
    <source>
        <dbReference type="ARBA" id="ARBA00023163"/>
    </source>
</evidence>
<dbReference type="EMBL" id="PDJG01000001">
    <property type="protein sequence ID" value="PFG34900.1"/>
    <property type="molecule type" value="Genomic_DNA"/>
</dbReference>
<keyword evidence="2" id="KW-0238">DNA-binding</keyword>
<evidence type="ECO:0000313" key="5">
    <source>
        <dbReference type="EMBL" id="PFG34900.1"/>
    </source>
</evidence>
<dbReference type="PROSITE" id="PS50043">
    <property type="entry name" value="HTH_LUXR_2"/>
    <property type="match status" value="1"/>
</dbReference>
<gene>
    <name evidence="5" type="ORF">ATL42_2831</name>
</gene>
<feature type="domain" description="HTH luxR-type" evidence="4">
    <location>
        <begin position="794"/>
        <end position="859"/>
    </location>
</feature>
<keyword evidence="3" id="KW-0804">Transcription</keyword>
<accession>A0A2A9E9M7</accession>
<name>A0A2A9E9M7_9MICO</name>
<dbReference type="InterPro" id="IPR016032">
    <property type="entry name" value="Sig_transdc_resp-reg_C-effctor"/>
</dbReference>
<evidence type="ECO:0000256" key="1">
    <source>
        <dbReference type="ARBA" id="ARBA00023015"/>
    </source>
</evidence>
<dbReference type="PANTHER" id="PTHR44688">
    <property type="entry name" value="DNA-BINDING TRANSCRIPTIONAL ACTIVATOR DEVR_DOSR"/>
    <property type="match status" value="1"/>
</dbReference>
<dbReference type="InterPro" id="IPR000792">
    <property type="entry name" value="Tscrpt_reg_LuxR_C"/>
</dbReference>
<keyword evidence="1" id="KW-0805">Transcription regulation</keyword>
<dbReference type="PANTHER" id="PTHR44688:SF16">
    <property type="entry name" value="DNA-BINDING TRANSCRIPTIONAL ACTIVATOR DEVR_DOSR"/>
    <property type="match status" value="1"/>
</dbReference>
<proteinExistence type="predicted"/>
<sequence length="866" mass="93641">MTDQPLETFHRSEPYERRIPEHFVLRPDVRSALDERRPMTVVRSPSGFGKSAAVAAWLREQRGASHVLWHDVDPHGDTQPDFWLALRTTLALDGVFPAHDVDRASVVDHRASVTEALRSIDAPLTLVVDRLENAAKAQVVGESPIVSVALGLTELARTCPQLSVIVCCRSQGPLSMDCLFDDAAIVDAQALALSANDVRTLSQSLGVPLDKDDADDLYSVLWGWPALTRAVLHRLASAGLPYSSDAWTPAAQYLVRYGSRVDNPELSFLVRQLSLLDPITEELATRLVGSEHTCRSLNDLERAGMLRMTNVDGRRAYTLLPAIRRAMELPELASTMLPAHRRAAHLLRDFPDVALGHAVTGLDWDLVVQLVSTHCVFLVVEHPFLVKRAFAALPPGALADHPDLMAARDVLLHLSDDTSERHEIDGLAAVPELQDETLRHAVGVGLAQIVALRECHEYAASNTLVTRHRAAARNADGTWRSALGATLPYLLLQSGITRLTVGDLDTALSDFAECVASGRGTPLEFVALAAAEYSALTHVMVGNLESASEHLEVASTLQGEGKTVCYIDRGVANLVRAVLALDALDLETAAALLPPEEPAMIRPRARATWFVEEYARAHLNVLQGNLFVALTALGRSLKANQDAMARGTLSSQLLVSTVARILVWSGSPTRAKNSLGACPPTVIFEPVRARIALQVGDAHEALSIITAALARSDVSARLRIEMLLTSAVAHHRLGELAAAATMLRSAIDLAGPLLLRPFVSVPRKVLVDLTPLVPAAGPIVERLVASGVTLYMSERSTLIELTRRQQDLLRELNSGAQLAQMAAQLGVSRGTVQSQVRGLYRALDVRDRMGAVAAGHAHGFLGVHHV</sequence>
<evidence type="ECO:0000256" key="2">
    <source>
        <dbReference type="ARBA" id="ARBA00023125"/>
    </source>
</evidence>
<dbReference type="InterPro" id="IPR036388">
    <property type="entry name" value="WH-like_DNA-bd_sf"/>
</dbReference>
<dbReference type="SMART" id="SM00421">
    <property type="entry name" value="HTH_LUXR"/>
    <property type="match status" value="1"/>
</dbReference>